<keyword evidence="8" id="KW-1185">Reference proteome</keyword>
<dbReference type="Proteomes" id="UP000000374">
    <property type="component" value="Chromosome"/>
</dbReference>
<evidence type="ECO:0000256" key="3">
    <source>
        <dbReference type="ARBA" id="ARBA00022729"/>
    </source>
</evidence>
<feature type="signal peptide" evidence="5">
    <location>
        <begin position="1"/>
        <end position="30"/>
    </location>
</feature>
<evidence type="ECO:0000313" key="8">
    <source>
        <dbReference type="Proteomes" id="UP000000374"/>
    </source>
</evidence>
<dbReference type="Pfam" id="PF13458">
    <property type="entry name" value="Peripla_BP_6"/>
    <property type="match status" value="1"/>
</dbReference>
<keyword evidence="2" id="KW-0813">Transport</keyword>
<evidence type="ECO:0000259" key="6">
    <source>
        <dbReference type="Pfam" id="PF13458"/>
    </source>
</evidence>
<dbReference type="STRING" id="391735.Veis_1685"/>
<dbReference type="SUPFAM" id="SSF53822">
    <property type="entry name" value="Periplasmic binding protein-like I"/>
    <property type="match status" value="1"/>
</dbReference>
<name>A1WII3_VEREI</name>
<dbReference type="GeneID" id="76460294"/>
<evidence type="ECO:0000256" key="5">
    <source>
        <dbReference type="SAM" id="SignalP"/>
    </source>
</evidence>
<evidence type="ECO:0000313" key="7">
    <source>
        <dbReference type="EMBL" id="ABM57440.1"/>
    </source>
</evidence>
<dbReference type="AlphaFoldDB" id="A1WII3"/>
<dbReference type="KEGG" id="vei:Veis_1685"/>
<evidence type="ECO:0000256" key="1">
    <source>
        <dbReference type="ARBA" id="ARBA00010062"/>
    </source>
</evidence>
<dbReference type="GO" id="GO:0006865">
    <property type="term" value="P:amino acid transport"/>
    <property type="evidence" value="ECO:0007669"/>
    <property type="project" value="UniProtKB-KW"/>
</dbReference>
<dbReference type="PRINTS" id="PR00337">
    <property type="entry name" value="LEUILEVALBP"/>
</dbReference>
<proteinExistence type="inferred from homology"/>
<reference evidence="8" key="1">
    <citation type="submission" date="2006-12" db="EMBL/GenBank/DDBJ databases">
        <title>Complete sequence of chromosome 1 of Verminephrobacter eiseniae EF01-2.</title>
        <authorList>
            <person name="Copeland A."/>
            <person name="Lucas S."/>
            <person name="Lapidus A."/>
            <person name="Barry K."/>
            <person name="Detter J.C."/>
            <person name="Glavina del Rio T."/>
            <person name="Dalin E."/>
            <person name="Tice H."/>
            <person name="Pitluck S."/>
            <person name="Chertkov O."/>
            <person name="Brettin T."/>
            <person name="Bruce D."/>
            <person name="Han C."/>
            <person name="Tapia R."/>
            <person name="Gilna P."/>
            <person name="Schmutz J."/>
            <person name="Larimer F."/>
            <person name="Land M."/>
            <person name="Hauser L."/>
            <person name="Kyrpides N."/>
            <person name="Kim E."/>
            <person name="Stahl D."/>
            <person name="Richardson P."/>
        </authorList>
    </citation>
    <scope>NUCLEOTIDE SEQUENCE [LARGE SCALE GENOMIC DNA]</scope>
    <source>
        <strain evidence="8">EF01-2</strain>
    </source>
</reference>
<evidence type="ECO:0000256" key="4">
    <source>
        <dbReference type="ARBA" id="ARBA00022970"/>
    </source>
</evidence>
<dbReference type="PANTHER" id="PTHR30483:SF6">
    <property type="entry name" value="PERIPLASMIC BINDING PROTEIN OF ABC TRANSPORTER FOR NATURAL AMINO ACIDS"/>
    <property type="match status" value="1"/>
</dbReference>
<dbReference type="PANTHER" id="PTHR30483">
    <property type="entry name" value="LEUCINE-SPECIFIC-BINDING PROTEIN"/>
    <property type="match status" value="1"/>
</dbReference>
<dbReference type="InterPro" id="IPR000709">
    <property type="entry name" value="Leu_Ile_Val-bd"/>
</dbReference>
<dbReference type="InterPro" id="IPR028081">
    <property type="entry name" value="Leu-bd"/>
</dbReference>
<dbReference type="InterPro" id="IPR028082">
    <property type="entry name" value="Peripla_BP_I"/>
</dbReference>
<keyword evidence="4" id="KW-0029">Amino-acid transport</keyword>
<dbReference type="EMBL" id="CP000542">
    <property type="protein sequence ID" value="ABM57440.1"/>
    <property type="molecule type" value="Genomic_DNA"/>
</dbReference>
<feature type="domain" description="Leucine-binding protein" evidence="6">
    <location>
        <begin position="33"/>
        <end position="372"/>
    </location>
</feature>
<dbReference type="CDD" id="cd06329">
    <property type="entry name" value="PBP1_SBP-like"/>
    <property type="match status" value="1"/>
</dbReference>
<accession>A1WII3</accession>
<sequence>MQTTLLARLAALAVPAALSFALSFSTPAGAQEPFKIAYIDPLTGPFASVGELMLTHTQYAVEDINAKGGVLKGQRLQLLLFDSRLSAQESQSALQAAIDQGARAIVTGGSGSSVVTALVQAAARHNQRNPGKEVIVLNHSSIDPDLTGKTCNFWHFQFEANTAMKMKAIANYMKKQPDISRVYLLNQDYAHGRQWAHYGREMVGLARPDIQFVGETMHPLGRVKDFAPYLARVKSSAADTVITGNWGQDLVLLLKAAGDAGYHLRYFNHSAGAMPGTVLAVSQARLGQLTWVAEWHPGQAETPRVDALARAYKAKTGKDFLAPRIEMTPRFLAAAIDKAQSTDPLKIARALEDLTLDSVIGPVRMRGEDHQLLLPQVVNTIAPVDGKAVKAGWEGTNYGFRTDMAYTGNELAQGTQCKMARP</sequence>
<comment type="similarity">
    <text evidence="1">Belongs to the leucine-binding protein family.</text>
</comment>
<dbReference type="InterPro" id="IPR051010">
    <property type="entry name" value="BCAA_transport"/>
</dbReference>
<keyword evidence="3 5" id="KW-0732">Signal</keyword>
<feature type="chain" id="PRO_5002639831" evidence="5">
    <location>
        <begin position="31"/>
        <end position="422"/>
    </location>
</feature>
<dbReference type="eggNOG" id="COG0683">
    <property type="taxonomic scope" value="Bacteria"/>
</dbReference>
<dbReference type="OrthoDB" id="5289062at2"/>
<protein>
    <submittedName>
        <fullName evidence="7">Extracellular ligand-binding receptor</fullName>
    </submittedName>
</protein>
<dbReference type="RefSeq" id="WP_011809447.1">
    <property type="nucleotide sequence ID" value="NC_008786.1"/>
</dbReference>
<organism evidence="7 8">
    <name type="scientific">Verminephrobacter eiseniae (strain EF01-2)</name>
    <dbReference type="NCBI Taxonomy" id="391735"/>
    <lineage>
        <taxon>Bacteria</taxon>
        <taxon>Pseudomonadati</taxon>
        <taxon>Pseudomonadota</taxon>
        <taxon>Betaproteobacteria</taxon>
        <taxon>Burkholderiales</taxon>
        <taxon>Comamonadaceae</taxon>
        <taxon>Verminephrobacter</taxon>
    </lineage>
</organism>
<dbReference type="HOGENOM" id="CLU_027128_3_0_4"/>
<evidence type="ECO:0000256" key="2">
    <source>
        <dbReference type="ARBA" id="ARBA00022448"/>
    </source>
</evidence>
<gene>
    <name evidence="7" type="ordered locus">Veis_1685</name>
</gene>
<dbReference type="Gene3D" id="3.40.50.2300">
    <property type="match status" value="2"/>
</dbReference>
<keyword evidence="7" id="KW-0675">Receptor</keyword>